<evidence type="ECO:0000256" key="5">
    <source>
        <dbReference type="ARBA" id="ARBA00022475"/>
    </source>
</evidence>
<evidence type="ECO:0000256" key="4">
    <source>
        <dbReference type="ARBA" id="ARBA00022448"/>
    </source>
</evidence>
<keyword evidence="12" id="KW-0966">Cell projection</keyword>
<name>A0A4U8YIK4_9BACT</name>
<keyword evidence="4" id="KW-0813">Transport</keyword>
<evidence type="ECO:0000256" key="8">
    <source>
        <dbReference type="ARBA" id="ARBA00022927"/>
    </source>
</evidence>
<keyword evidence="12" id="KW-0282">Flagellum</keyword>
<accession>A0A4U8YIK4</accession>
<dbReference type="GO" id="GO:0015031">
    <property type="term" value="P:protein transport"/>
    <property type="evidence" value="ECO:0007669"/>
    <property type="project" value="UniProtKB-KW"/>
</dbReference>
<evidence type="ECO:0000313" key="13">
    <source>
        <dbReference type="Proteomes" id="UP000507962"/>
    </source>
</evidence>
<feature type="coiled-coil region" evidence="11">
    <location>
        <begin position="26"/>
        <end position="60"/>
    </location>
</feature>
<comment type="subcellular location">
    <subcellularLocation>
        <location evidence="1">Cell membrane</location>
        <topology evidence="1">Peripheral membrane protein</topology>
        <orientation evidence="1">Cytoplasmic side</orientation>
    </subcellularLocation>
</comment>
<evidence type="ECO:0000256" key="1">
    <source>
        <dbReference type="ARBA" id="ARBA00004413"/>
    </source>
</evidence>
<protein>
    <recommendedName>
        <fullName evidence="3">Flagellar FliJ protein</fullName>
    </recommendedName>
</protein>
<sequence length="151" mass="17533">MKKFTFKLESVLSLREHKERLVMQEVGALTQELARVKGEMTALEEERAEVEQNLSRRMGNGMSGAELQGVQAYIKGIAVRWQEELVLSEKVQRYLDAKRGELAKCAVERKAMETLKERQREAFLREQDEEQRKLDEETVLVHRAATARSRE</sequence>
<keyword evidence="13" id="KW-1185">Reference proteome</keyword>
<dbReference type="NCBIfam" id="TIGR02473">
    <property type="entry name" value="flagell_FliJ"/>
    <property type="match status" value="1"/>
</dbReference>
<dbReference type="GO" id="GO:0006935">
    <property type="term" value="P:chemotaxis"/>
    <property type="evidence" value="ECO:0007669"/>
    <property type="project" value="UniProtKB-KW"/>
</dbReference>
<proteinExistence type="inferred from homology"/>
<dbReference type="AlphaFoldDB" id="A0A4U8YIK4"/>
<reference evidence="12 13" key="1">
    <citation type="submission" date="2019-03" db="EMBL/GenBank/DDBJ databases">
        <authorList>
            <person name="Nijsse B."/>
        </authorList>
    </citation>
    <scope>NUCLEOTIDE SEQUENCE [LARGE SCALE GENOMIC DNA]</scope>
    <source>
        <strain evidence="12">Desulfoluna butyratoxydans MSL71</strain>
    </source>
</reference>
<organism evidence="12 13">
    <name type="scientific">Desulfoluna butyratoxydans</name>
    <dbReference type="NCBI Taxonomy" id="231438"/>
    <lineage>
        <taxon>Bacteria</taxon>
        <taxon>Pseudomonadati</taxon>
        <taxon>Thermodesulfobacteriota</taxon>
        <taxon>Desulfobacteria</taxon>
        <taxon>Desulfobacterales</taxon>
        <taxon>Desulfolunaceae</taxon>
        <taxon>Desulfoluna</taxon>
    </lineage>
</organism>
<evidence type="ECO:0000256" key="6">
    <source>
        <dbReference type="ARBA" id="ARBA00022500"/>
    </source>
</evidence>
<keyword evidence="6" id="KW-0145">Chemotaxis</keyword>
<dbReference type="Pfam" id="PF02050">
    <property type="entry name" value="FliJ"/>
    <property type="match status" value="1"/>
</dbReference>
<evidence type="ECO:0000256" key="2">
    <source>
        <dbReference type="ARBA" id="ARBA00010004"/>
    </source>
</evidence>
<keyword evidence="11" id="KW-0175">Coiled coil</keyword>
<evidence type="ECO:0000256" key="10">
    <source>
        <dbReference type="ARBA" id="ARBA00023225"/>
    </source>
</evidence>
<keyword evidence="10" id="KW-1006">Bacterial flagellum protein export</keyword>
<dbReference type="Gene3D" id="1.10.287.1700">
    <property type="match status" value="1"/>
</dbReference>
<dbReference type="GO" id="GO:0005886">
    <property type="term" value="C:plasma membrane"/>
    <property type="evidence" value="ECO:0007669"/>
    <property type="project" value="UniProtKB-SubCell"/>
</dbReference>
<evidence type="ECO:0000256" key="7">
    <source>
        <dbReference type="ARBA" id="ARBA00022795"/>
    </source>
</evidence>
<dbReference type="GO" id="GO:0009288">
    <property type="term" value="C:bacterial-type flagellum"/>
    <property type="evidence" value="ECO:0007669"/>
    <property type="project" value="InterPro"/>
</dbReference>
<keyword evidence="8" id="KW-0653">Protein transport</keyword>
<dbReference type="InterPro" id="IPR053716">
    <property type="entry name" value="Flag_assembly_chemotaxis_eff"/>
</dbReference>
<evidence type="ECO:0000256" key="3">
    <source>
        <dbReference type="ARBA" id="ARBA00020392"/>
    </source>
</evidence>
<evidence type="ECO:0000256" key="9">
    <source>
        <dbReference type="ARBA" id="ARBA00023136"/>
    </source>
</evidence>
<evidence type="ECO:0000313" key="12">
    <source>
        <dbReference type="EMBL" id="VFQ43515.1"/>
    </source>
</evidence>
<keyword evidence="9" id="KW-0472">Membrane</keyword>
<dbReference type="InterPro" id="IPR012823">
    <property type="entry name" value="Flagell_FliJ"/>
</dbReference>
<keyword evidence="7" id="KW-1005">Bacterial flagellum biogenesis</keyword>
<dbReference type="EMBL" id="CAADHO010000002">
    <property type="protein sequence ID" value="VFQ43515.1"/>
    <property type="molecule type" value="Genomic_DNA"/>
</dbReference>
<gene>
    <name evidence="12" type="ORF">MSL71_11500</name>
</gene>
<dbReference type="GO" id="GO:0044781">
    <property type="term" value="P:bacterial-type flagellum organization"/>
    <property type="evidence" value="ECO:0007669"/>
    <property type="project" value="UniProtKB-KW"/>
</dbReference>
<keyword evidence="5" id="KW-1003">Cell membrane</keyword>
<dbReference type="RefSeq" id="WP_180137720.1">
    <property type="nucleotide sequence ID" value="NZ_CAADHO010000002.1"/>
</dbReference>
<comment type="similarity">
    <text evidence="2">Belongs to the FliJ family.</text>
</comment>
<evidence type="ECO:0000256" key="11">
    <source>
        <dbReference type="SAM" id="Coils"/>
    </source>
</evidence>
<dbReference type="Proteomes" id="UP000507962">
    <property type="component" value="Unassembled WGS sequence"/>
</dbReference>
<keyword evidence="12" id="KW-0969">Cilium</keyword>
<dbReference type="GO" id="GO:0071973">
    <property type="term" value="P:bacterial-type flagellum-dependent cell motility"/>
    <property type="evidence" value="ECO:0007669"/>
    <property type="project" value="InterPro"/>
</dbReference>